<dbReference type="Pfam" id="PF12146">
    <property type="entry name" value="Hydrolase_4"/>
    <property type="match status" value="1"/>
</dbReference>
<comment type="caution">
    <text evidence="4">The sequence shown here is derived from an EMBL/GenBank/DDBJ whole genome shotgun (WGS) entry which is preliminary data.</text>
</comment>
<proteinExistence type="predicted"/>
<sequence length="459" mass="49639">MRNILLLLLISLTTFSAHGQPIAGQWFGALRIPGNQQLRLVFNISKTDNSYSATMDSPDQGAKGIPATSTTFENPKLTITLKNLSIDYTGELKGDSIVGTFKQGGFSLPLTLSKKEIEKKAAIRPQEPAKPYPYHSEDVTFENPTANITLAGTLTLPKKEGNFPAVVLITGSGPQNRNEELLDHKPFLVLADYLTRNGIAVLRYDDRGVADSKGNFQMATSADFATDVLAAVTFLKGRKEINPKHIGLIGHSEGGLIAPMVAQQSKDVGFLVLLAGTGIPGDQLLLKQQELIGKASGVSDSALQKILADNKVAYNIITQSTNTDSLKRTLTNYLKKVMPDTSAGSDEHIKAQVAQLASPWLQYFMRYDPAVTLTKVKIPVLALNGANDLQVPAELNLTAIRNALAKAGNKHVTTKVLPGLNHLFQESKTGLPAEYGSIEQTFSPVALAEIANWIQQQTK</sequence>
<dbReference type="GO" id="GO:0004252">
    <property type="term" value="F:serine-type endopeptidase activity"/>
    <property type="evidence" value="ECO:0007669"/>
    <property type="project" value="InterPro"/>
</dbReference>
<dbReference type="EMBL" id="JACWZY010000009">
    <property type="protein sequence ID" value="MBD2701665.1"/>
    <property type="molecule type" value="Genomic_DNA"/>
</dbReference>
<dbReference type="GO" id="GO:0052689">
    <property type="term" value="F:carboxylic ester hydrolase activity"/>
    <property type="evidence" value="ECO:0007669"/>
    <property type="project" value="TreeGrafter"/>
</dbReference>
<evidence type="ECO:0000256" key="2">
    <source>
        <dbReference type="SAM" id="SignalP"/>
    </source>
</evidence>
<dbReference type="InterPro" id="IPR053145">
    <property type="entry name" value="AB_hydrolase_Est10"/>
</dbReference>
<dbReference type="SUPFAM" id="SSF53474">
    <property type="entry name" value="alpha/beta-Hydrolases"/>
    <property type="match status" value="1"/>
</dbReference>
<dbReference type="RefSeq" id="WP_190887509.1">
    <property type="nucleotide sequence ID" value="NZ_JACWZY010000009.1"/>
</dbReference>
<dbReference type="Gene3D" id="3.40.50.1820">
    <property type="entry name" value="alpha/beta hydrolase"/>
    <property type="match status" value="1"/>
</dbReference>
<feature type="domain" description="Serine aminopeptidase S33" evidence="3">
    <location>
        <begin position="190"/>
        <end position="423"/>
    </location>
</feature>
<dbReference type="PANTHER" id="PTHR43265">
    <property type="entry name" value="ESTERASE ESTD"/>
    <property type="match status" value="1"/>
</dbReference>
<organism evidence="4 5">
    <name type="scientific">Spirosoma profusum</name>
    <dbReference type="NCBI Taxonomy" id="2771354"/>
    <lineage>
        <taxon>Bacteria</taxon>
        <taxon>Pseudomonadati</taxon>
        <taxon>Bacteroidota</taxon>
        <taxon>Cytophagia</taxon>
        <taxon>Cytophagales</taxon>
        <taxon>Cytophagaceae</taxon>
        <taxon>Spirosoma</taxon>
    </lineage>
</organism>
<keyword evidence="5" id="KW-1185">Reference proteome</keyword>
<evidence type="ECO:0000313" key="4">
    <source>
        <dbReference type="EMBL" id="MBD2701665.1"/>
    </source>
</evidence>
<dbReference type="InterPro" id="IPR002471">
    <property type="entry name" value="Pept_S9_AS"/>
</dbReference>
<dbReference type="PROSITE" id="PS00708">
    <property type="entry name" value="PRO_ENDOPEP_SER"/>
    <property type="match status" value="1"/>
</dbReference>
<evidence type="ECO:0000256" key="1">
    <source>
        <dbReference type="ARBA" id="ARBA00022801"/>
    </source>
</evidence>
<dbReference type="InterPro" id="IPR022742">
    <property type="entry name" value="Hydrolase_4"/>
</dbReference>
<dbReference type="Proteomes" id="UP000598820">
    <property type="component" value="Unassembled WGS sequence"/>
</dbReference>
<keyword evidence="1 4" id="KW-0378">Hydrolase</keyword>
<feature type="signal peptide" evidence="2">
    <location>
        <begin position="1"/>
        <end position="19"/>
    </location>
</feature>
<dbReference type="GO" id="GO:0006508">
    <property type="term" value="P:proteolysis"/>
    <property type="evidence" value="ECO:0007669"/>
    <property type="project" value="InterPro"/>
</dbReference>
<dbReference type="AlphaFoldDB" id="A0A926XWZ1"/>
<evidence type="ECO:0000313" key="5">
    <source>
        <dbReference type="Proteomes" id="UP000598820"/>
    </source>
</evidence>
<reference evidence="4" key="1">
    <citation type="submission" date="2020-09" db="EMBL/GenBank/DDBJ databases">
        <authorList>
            <person name="Kim M.K."/>
        </authorList>
    </citation>
    <scope>NUCLEOTIDE SEQUENCE</scope>
    <source>
        <strain evidence="4">BT702</strain>
    </source>
</reference>
<feature type="chain" id="PRO_5037150130" evidence="2">
    <location>
        <begin position="20"/>
        <end position="459"/>
    </location>
</feature>
<name>A0A926XWZ1_9BACT</name>
<evidence type="ECO:0000259" key="3">
    <source>
        <dbReference type="Pfam" id="PF12146"/>
    </source>
</evidence>
<protein>
    <submittedName>
        <fullName evidence="4">Alpha/beta hydrolase</fullName>
    </submittedName>
</protein>
<dbReference type="PANTHER" id="PTHR43265:SF1">
    <property type="entry name" value="ESTERASE ESTD"/>
    <property type="match status" value="1"/>
</dbReference>
<dbReference type="InterPro" id="IPR029058">
    <property type="entry name" value="AB_hydrolase_fold"/>
</dbReference>
<gene>
    <name evidence="4" type="ORF">IC229_13525</name>
</gene>
<keyword evidence="2" id="KW-0732">Signal</keyword>
<accession>A0A926XWZ1</accession>